<organism evidence="1 2">
    <name type="scientific">Lepeophtheirus salmonis</name>
    <name type="common">Salmon louse</name>
    <name type="synonym">Caligus salmonis</name>
    <dbReference type="NCBI Taxonomy" id="72036"/>
    <lineage>
        <taxon>Eukaryota</taxon>
        <taxon>Metazoa</taxon>
        <taxon>Ecdysozoa</taxon>
        <taxon>Arthropoda</taxon>
        <taxon>Crustacea</taxon>
        <taxon>Multicrustacea</taxon>
        <taxon>Hexanauplia</taxon>
        <taxon>Copepoda</taxon>
        <taxon>Siphonostomatoida</taxon>
        <taxon>Caligidae</taxon>
        <taxon>Lepeophtheirus</taxon>
    </lineage>
</organism>
<name>A0A817FBS6_LEPSM</name>
<accession>A0A817FBS6</accession>
<protein>
    <submittedName>
        <fullName evidence="1">IFT22</fullName>
    </submittedName>
</protein>
<dbReference type="Proteomes" id="UP000675881">
    <property type="component" value="Unassembled WGS sequence"/>
</dbReference>
<dbReference type="Pfam" id="PF08477">
    <property type="entry name" value="Roc"/>
    <property type="match status" value="1"/>
</dbReference>
<dbReference type="SUPFAM" id="SSF52540">
    <property type="entry name" value="P-loop containing nucleoside triphosphate hydrolases"/>
    <property type="match status" value="1"/>
</dbReference>
<reference evidence="1" key="1">
    <citation type="submission" date="2021-02" db="EMBL/GenBank/DDBJ databases">
        <authorList>
            <person name="Bekaert M."/>
        </authorList>
    </citation>
    <scope>NUCLEOTIDE SEQUENCE</scope>
    <source>
        <strain evidence="1">IoA-00</strain>
    </source>
</reference>
<dbReference type="OrthoDB" id="275177at2759"/>
<dbReference type="InterPro" id="IPR027417">
    <property type="entry name" value="P-loop_NTPase"/>
</dbReference>
<dbReference type="AlphaFoldDB" id="A0A817FBS6"/>
<sequence length="198" mass="22797">MYKLKIIFVGPEEGGKSVIANFLSDTTESSQGEYRPTKVVRILEFECQKLQILNNNNANSGRFVKTDIELWDISGNTDYESSWPALCQDVHGIVFVYNPNKGSNQIKMLELFHKQFKTIQTDSQCLVLTLSNKNDNLSMKNRGFKLPSQFNRITQIDVNLNEEGNKFRTEFNSFLSELLNNITDKRDQEEINIMNIKS</sequence>
<keyword evidence="2" id="KW-1185">Reference proteome</keyword>
<dbReference type="EMBL" id="CAJNVT010000031">
    <property type="protein sequence ID" value="CAF2743014.1"/>
    <property type="molecule type" value="Genomic_DNA"/>
</dbReference>
<gene>
    <name evidence="1" type="ORF">LSAA_144</name>
</gene>
<evidence type="ECO:0000313" key="1">
    <source>
        <dbReference type="EMBL" id="CAF2743014.1"/>
    </source>
</evidence>
<dbReference type="Gene3D" id="3.40.50.300">
    <property type="entry name" value="P-loop containing nucleotide triphosphate hydrolases"/>
    <property type="match status" value="1"/>
</dbReference>
<proteinExistence type="predicted"/>
<evidence type="ECO:0000313" key="2">
    <source>
        <dbReference type="Proteomes" id="UP000675881"/>
    </source>
</evidence>
<comment type="caution">
    <text evidence="1">The sequence shown here is derived from an EMBL/GenBank/DDBJ whole genome shotgun (WGS) entry which is preliminary data.</text>
</comment>